<organism evidence="1">
    <name type="scientific">bioreactor metagenome</name>
    <dbReference type="NCBI Taxonomy" id="1076179"/>
    <lineage>
        <taxon>unclassified sequences</taxon>
        <taxon>metagenomes</taxon>
        <taxon>ecological metagenomes</taxon>
    </lineage>
</organism>
<dbReference type="EMBL" id="VSSQ01062566">
    <property type="protein sequence ID" value="MPN15722.1"/>
    <property type="molecule type" value="Genomic_DNA"/>
</dbReference>
<reference evidence="1" key="1">
    <citation type="submission" date="2019-08" db="EMBL/GenBank/DDBJ databases">
        <authorList>
            <person name="Kucharzyk K."/>
            <person name="Murdoch R.W."/>
            <person name="Higgins S."/>
            <person name="Loffler F."/>
        </authorList>
    </citation>
    <scope>NUCLEOTIDE SEQUENCE</scope>
</reference>
<accession>A0A645FQ49</accession>
<protein>
    <recommendedName>
        <fullName evidence="2">GOLD domain-containing protein</fullName>
    </recommendedName>
</protein>
<name>A0A645FQ49_9ZZZZ</name>
<sequence>MGRLKSKTIGTMLLLTVLLVGCSGGGYRTVMSSENSTNNRTEMTYSSFKGSKFTSLKLKQGDILDLDVEVVTREGNLTISLIDEGNKELVKIENPKEPVKKNIKVDQDGTYKIKVEGNHKGSYKINWNVKADD</sequence>
<evidence type="ECO:0008006" key="2">
    <source>
        <dbReference type="Google" id="ProtNLM"/>
    </source>
</evidence>
<evidence type="ECO:0000313" key="1">
    <source>
        <dbReference type="EMBL" id="MPN15722.1"/>
    </source>
</evidence>
<dbReference type="AlphaFoldDB" id="A0A645FQ49"/>
<proteinExistence type="predicted"/>
<gene>
    <name evidence="1" type="ORF">SDC9_163056</name>
</gene>
<comment type="caution">
    <text evidence="1">The sequence shown here is derived from an EMBL/GenBank/DDBJ whole genome shotgun (WGS) entry which is preliminary data.</text>
</comment>
<dbReference type="Gene3D" id="2.60.120.380">
    <property type="match status" value="1"/>
</dbReference>
<dbReference type="PROSITE" id="PS51257">
    <property type="entry name" value="PROKAR_LIPOPROTEIN"/>
    <property type="match status" value="1"/>
</dbReference>